<dbReference type="EMBL" id="AOIL01000001">
    <property type="protein sequence ID" value="ELY96777.1"/>
    <property type="molecule type" value="Genomic_DNA"/>
</dbReference>
<comment type="caution">
    <text evidence="2">The sequence shown here is derived from an EMBL/GenBank/DDBJ whole genome shotgun (WGS) entry which is preliminary data.</text>
</comment>
<protein>
    <submittedName>
        <fullName evidence="2">Uncharacterized protein</fullName>
    </submittedName>
</protein>
<proteinExistence type="predicted"/>
<gene>
    <name evidence="2" type="ORF">C484_00025</name>
</gene>
<evidence type="ECO:0000313" key="2">
    <source>
        <dbReference type="EMBL" id="ELY96777.1"/>
    </source>
</evidence>
<evidence type="ECO:0000313" key="3">
    <source>
        <dbReference type="Proteomes" id="UP000011648"/>
    </source>
</evidence>
<keyword evidence="3" id="KW-1185">Reference proteome</keyword>
<feature type="compositionally biased region" description="Basic and acidic residues" evidence="1">
    <location>
        <begin position="13"/>
        <end position="26"/>
    </location>
</feature>
<dbReference type="Proteomes" id="UP000011648">
    <property type="component" value="Unassembled WGS sequence"/>
</dbReference>
<dbReference type="AlphaFoldDB" id="M0AFX1"/>
<organism evidence="2 3">
    <name type="scientific">Natrialba taiwanensis DSM 12281</name>
    <dbReference type="NCBI Taxonomy" id="1230458"/>
    <lineage>
        <taxon>Archaea</taxon>
        <taxon>Methanobacteriati</taxon>
        <taxon>Methanobacteriota</taxon>
        <taxon>Stenosarchaea group</taxon>
        <taxon>Halobacteria</taxon>
        <taxon>Halobacteriales</taxon>
        <taxon>Natrialbaceae</taxon>
        <taxon>Natrialba</taxon>
    </lineage>
</organism>
<dbReference type="STRING" id="1230458.C484_00025"/>
<feature type="region of interest" description="Disordered" evidence="1">
    <location>
        <begin position="1"/>
        <end position="26"/>
    </location>
</feature>
<evidence type="ECO:0000256" key="1">
    <source>
        <dbReference type="SAM" id="MobiDB-lite"/>
    </source>
</evidence>
<sequence>METTGFNTIDWQTDFRPDAVDDPSREAQKKRRLAAWKPMTSVTIDLPDEWECRYGSDEESPTGTYQTSTLM</sequence>
<accession>M0AFX1</accession>
<feature type="compositionally biased region" description="Polar residues" evidence="1">
    <location>
        <begin position="1"/>
        <end position="11"/>
    </location>
</feature>
<reference evidence="2 3" key="1">
    <citation type="journal article" date="2014" name="PLoS Genet.">
        <title>Phylogenetically driven sequencing of extremely halophilic archaea reveals strategies for static and dynamic osmo-response.</title>
        <authorList>
            <person name="Becker E.A."/>
            <person name="Seitzer P.M."/>
            <person name="Tritt A."/>
            <person name="Larsen D."/>
            <person name="Krusor M."/>
            <person name="Yao A.I."/>
            <person name="Wu D."/>
            <person name="Madern D."/>
            <person name="Eisen J.A."/>
            <person name="Darling A.E."/>
            <person name="Facciotti M.T."/>
        </authorList>
    </citation>
    <scope>NUCLEOTIDE SEQUENCE [LARGE SCALE GENOMIC DNA]</scope>
    <source>
        <strain evidence="2 3">DSM 12281</strain>
    </source>
</reference>
<name>M0AFX1_9EURY</name>